<reference evidence="10" key="1">
    <citation type="submission" date="2022-11" db="EMBL/GenBank/DDBJ databases">
        <authorList>
            <person name="Morgan W.R."/>
            <person name="Tartar A."/>
        </authorList>
    </citation>
    <scope>NUCLEOTIDE SEQUENCE</scope>
    <source>
        <strain evidence="10">ARSEF 373</strain>
    </source>
</reference>
<dbReference type="Gene3D" id="3.30.450.40">
    <property type="match status" value="2"/>
</dbReference>
<dbReference type="SUPFAM" id="SSF55781">
    <property type="entry name" value="GAF domain-like"/>
    <property type="match status" value="2"/>
</dbReference>
<feature type="binding site" evidence="6">
    <location>
        <position position="474"/>
    </location>
    <ligand>
        <name>Zn(2+)</name>
        <dbReference type="ChEBI" id="CHEBI:29105"/>
        <label>1</label>
    </ligand>
</feature>
<dbReference type="InterPro" id="IPR036971">
    <property type="entry name" value="PDEase_catalytic_dom_sf"/>
</dbReference>
<feature type="binding site" evidence="5">
    <location>
        <begin position="470"/>
        <end position="474"/>
    </location>
    <ligand>
        <name>AMP</name>
        <dbReference type="ChEBI" id="CHEBI:456215"/>
    </ligand>
</feature>
<dbReference type="PROSITE" id="PS00126">
    <property type="entry name" value="PDEASE_I_1"/>
    <property type="match status" value="1"/>
</dbReference>
<evidence type="ECO:0000256" key="5">
    <source>
        <dbReference type="PIRSR" id="PIRSR623088-2"/>
    </source>
</evidence>
<evidence type="ECO:0000256" key="3">
    <source>
        <dbReference type="ARBA" id="ARBA00022801"/>
    </source>
</evidence>
<dbReference type="InterPro" id="IPR002073">
    <property type="entry name" value="PDEase_catalytic_dom"/>
</dbReference>
<feature type="binding site" evidence="6">
    <location>
        <position position="511"/>
    </location>
    <ligand>
        <name>Zn(2+)</name>
        <dbReference type="ChEBI" id="CHEBI:29105"/>
        <label>1</label>
    </ligand>
</feature>
<sequence length="935" mass="104446">MVRVLLDYLVTQMDAAACAVFLIDQNSNVMSRISRGHASISGIEPGKGIVGFSLQSKQPYCRQDFEEEFIFDAEIDLLQDFDGQKLYSVPLLDNGNVYAIIQVTSSARKRRSELDDLDLKLLAWLGPILSSCMRKCIEFHDVLLSERTQKALLHIISSSDTEDTVLNLVDGVIAGACHITKAERLSLFMVDWETNELWALSSSYHDENLRVPVDKSILGVAAKTRSILNVNDLENDPNFDWEHDQRDGIETHCALYVPVGVQNNKSPGNSRPIAVLEIINKDEGSEFTLDDECAFEAFASEVAVILRRRSNEIEYIKLLADTRAEKVLAQRAKSQVNLLECYTSYSSTMKGHAADRLRHSFSKSHSRQCIMCGLEDIGLHPPERHNSVMTPRLGYKFQSRPDGDMQNLALGPRIPSWDFNVFTASTDSLLLMIEDIFLDFNLDELLSTSKLTMRNFIMATKEKYHPNPFHNFLHAVSVLHASYLLLSTTDASQMLMPLDIAGCLIASLCHDLDHPGHTNAFEVMTGSQLALLYADESVLERHHAYTTFRVMKEKNANVLQGLSKPDYRHIRKVIITAILGTDMANHFKFCETLEKVLHPLTHQISSPSLASVKRDSSKTLDITPKSGSKNKSTSEILNVLREAVFQNEGSVAGTPASLGRACSNASNSTKSPRQRPHGRRNGWVFNGTLDERIFLVKTIVHASDLSGQVFPKPVALKWSNMITKEFAYQALLEQAEGLSVSYQHLDDPLQMVEGQHFFAQKIVAPLWDLMYVMFPEVECCMDNLSKNIAHYEQELERLKNARQIDEPLPEEEAKTIMVSQDEGVAVPGLARCVPAKFNSFLVYPHLRSDGGSETGELSDGNGSSELLMDVIEAVNMSRVSSLTRSRSQTSLSQASVSSGEEYVDEEVEVVDVDRVEADEAIFRPSCKRSTSRASV</sequence>
<evidence type="ECO:0000256" key="4">
    <source>
        <dbReference type="PIRSR" id="PIRSR623088-1"/>
    </source>
</evidence>
<dbReference type="Proteomes" id="UP001146120">
    <property type="component" value="Unassembled WGS sequence"/>
</dbReference>
<evidence type="ECO:0000313" key="11">
    <source>
        <dbReference type="Proteomes" id="UP001146120"/>
    </source>
</evidence>
<dbReference type="GO" id="GO:0046872">
    <property type="term" value="F:metal ion binding"/>
    <property type="evidence" value="ECO:0007669"/>
    <property type="project" value="UniProtKB-KW"/>
</dbReference>
<dbReference type="Gene3D" id="1.10.1300.10">
    <property type="entry name" value="3'5'-cyclic nucleotide phosphodiesterase, catalytic domain"/>
    <property type="match status" value="1"/>
</dbReference>
<feature type="binding site" evidence="5">
    <location>
        <position position="704"/>
    </location>
    <ligand>
        <name>AMP</name>
        <dbReference type="ChEBI" id="CHEBI:456215"/>
    </ligand>
</feature>
<dbReference type="Pfam" id="PF00233">
    <property type="entry name" value="PDEase_I"/>
    <property type="match status" value="1"/>
</dbReference>
<dbReference type="InterPro" id="IPR029016">
    <property type="entry name" value="GAF-like_dom_sf"/>
</dbReference>
<dbReference type="EMBL" id="DAKRPA010000044">
    <property type="protein sequence ID" value="DBA01583.1"/>
    <property type="molecule type" value="Genomic_DNA"/>
</dbReference>
<comment type="cofactor">
    <cofactor evidence="7">
        <name>a divalent metal cation</name>
        <dbReference type="ChEBI" id="CHEBI:60240"/>
    </cofactor>
    <text evidence="7">Binds 2 divalent metal cations per subunit. Site 1 may preferentially bind zinc ions, while site 2 has a preference for magnesium and/or manganese ions.</text>
</comment>
<name>A0AAV2Z3R4_9STRA</name>
<dbReference type="GO" id="GO:0004114">
    <property type="term" value="F:3',5'-cyclic-nucleotide phosphodiesterase activity"/>
    <property type="evidence" value="ECO:0007669"/>
    <property type="project" value="InterPro"/>
</dbReference>
<gene>
    <name evidence="10" type="ORF">N0F65_011339</name>
</gene>
<dbReference type="Pfam" id="PF01590">
    <property type="entry name" value="GAF"/>
    <property type="match status" value="2"/>
</dbReference>
<feature type="binding site" evidence="5">
    <location>
        <position position="755"/>
    </location>
    <ligand>
        <name>AMP</name>
        <dbReference type="ChEBI" id="CHEBI:456215"/>
    </ligand>
</feature>
<proteinExistence type="inferred from homology"/>
<dbReference type="EC" id="3.1.4.-" evidence="7"/>
<dbReference type="InterPro" id="IPR023088">
    <property type="entry name" value="PDEase"/>
</dbReference>
<evidence type="ECO:0000256" key="8">
    <source>
        <dbReference type="SAM" id="MobiDB-lite"/>
    </source>
</evidence>
<keyword evidence="2 6" id="KW-0479">Metal-binding</keyword>
<feature type="binding site" evidence="6">
    <location>
        <position position="704"/>
    </location>
    <ligand>
        <name>Zn(2+)</name>
        <dbReference type="ChEBI" id="CHEBI:29105"/>
        <label>1</label>
    </ligand>
</feature>
<keyword evidence="11" id="KW-1185">Reference proteome</keyword>
<keyword evidence="3 7" id="KW-0378">Hydrolase</keyword>
<organism evidence="10 11">
    <name type="scientific">Lagenidium giganteum</name>
    <dbReference type="NCBI Taxonomy" id="4803"/>
    <lineage>
        <taxon>Eukaryota</taxon>
        <taxon>Sar</taxon>
        <taxon>Stramenopiles</taxon>
        <taxon>Oomycota</taxon>
        <taxon>Peronosporomycetes</taxon>
        <taxon>Pythiales</taxon>
        <taxon>Pythiaceae</taxon>
    </lineage>
</organism>
<feature type="domain" description="PDEase" evidence="9">
    <location>
        <begin position="397"/>
        <end position="798"/>
    </location>
</feature>
<comment type="similarity">
    <text evidence="7">Belongs to the cyclic nucleotide phosphodiesterase family.</text>
</comment>
<dbReference type="CDD" id="cd00077">
    <property type="entry name" value="HDc"/>
    <property type="match status" value="1"/>
</dbReference>
<dbReference type="AlphaFoldDB" id="A0AAV2Z3R4"/>
<evidence type="ECO:0000256" key="6">
    <source>
        <dbReference type="PIRSR" id="PIRSR623088-3"/>
    </source>
</evidence>
<feature type="region of interest" description="Disordered" evidence="8">
    <location>
        <begin position="651"/>
        <end position="682"/>
    </location>
</feature>
<feature type="active site" description="Proton donor" evidence="4">
    <location>
        <position position="470"/>
    </location>
</feature>
<evidence type="ECO:0000256" key="2">
    <source>
        <dbReference type="ARBA" id="ARBA00022723"/>
    </source>
</evidence>
<dbReference type="PANTHER" id="PTHR11347">
    <property type="entry name" value="CYCLIC NUCLEOTIDE PHOSPHODIESTERASE"/>
    <property type="match status" value="1"/>
</dbReference>
<evidence type="ECO:0000256" key="1">
    <source>
        <dbReference type="ARBA" id="ARBA00022535"/>
    </source>
</evidence>
<dbReference type="InterPro" id="IPR003607">
    <property type="entry name" value="HD/PDEase_dom"/>
</dbReference>
<dbReference type="GO" id="GO:0007165">
    <property type="term" value="P:signal transduction"/>
    <property type="evidence" value="ECO:0007669"/>
    <property type="project" value="InterPro"/>
</dbReference>
<reference evidence="10" key="2">
    <citation type="journal article" date="2023" name="Microbiol Resour">
        <title>Decontamination and Annotation of the Draft Genome Sequence of the Oomycete Lagenidium giganteum ARSEF 373.</title>
        <authorList>
            <person name="Morgan W.R."/>
            <person name="Tartar A."/>
        </authorList>
    </citation>
    <scope>NUCLEOTIDE SEQUENCE</scope>
    <source>
        <strain evidence="10">ARSEF 373</strain>
    </source>
</reference>
<dbReference type="PROSITE" id="PS51845">
    <property type="entry name" value="PDEASE_I_2"/>
    <property type="match status" value="1"/>
</dbReference>
<feature type="binding site" evidence="6">
    <location>
        <position position="511"/>
    </location>
    <ligand>
        <name>Zn(2+)</name>
        <dbReference type="ChEBI" id="CHEBI:29105"/>
        <label>2</label>
    </ligand>
</feature>
<dbReference type="InterPro" id="IPR003018">
    <property type="entry name" value="GAF"/>
</dbReference>
<feature type="binding site" evidence="5">
    <location>
        <position position="511"/>
    </location>
    <ligand>
        <name>AMP</name>
        <dbReference type="ChEBI" id="CHEBI:456215"/>
    </ligand>
</feature>
<dbReference type="SUPFAM" id="SSF109604">
    <property type="entry name" value="HD-domain/PDEase-like"/>
    <property type="match status" value="1"/>
</dbReference>
<dbReference type="PRINTS" id="PR00387">
    <property type="entry name" value="PDIESTERASE1"/>
</dbReference>
<comment type="caution">
    <text evidence="10">The sequence shown here is derived from an EMBL/GenBank/DDBJ whole genome shotgun (WGS) entry which is preliminary data.</text>
</comment>
<evidence type="ECO:0000259" key="9">
    <source>
        <dbReference type="PROSITE" id="PS51845"/>
    </source>
</evidence>
<evidence type="ECO:0000313" key="10">
    <source>
        <dbReference type="EMBL" id="DBA01583.1"/>
    </source>
</evidence>
<feature type="binding site" evidence="6">
    <location>
        <position position="510"/>
    </location>
    <ligand>
        <name>Zn(2+)</name>
        <dbReference type="ChEBI" id="CHEBI:29105"/>
        <label>1</label>
    </ligand>
</feature>
<dbReference type="SMART" id="SM00065">
    <property type="entry name" value="GAF"/>
    <property type="match status" value="1"/>
</dbReference>
<protein>
    <recommendedName>
        <fullName evidence="7">Phosphodiesterase</fullName>
        <ecNumber evidence="7">3.1.4.-</ecNumber>
    </recommendedName>
</protein>
<keyword evidence="1" id="KW-0140">cGMP</keyword>
<dbReference type="InterPro" id="IPR023174">
    <property type="entry name" value="PDEase_CS"/>
</dbReference>
<accession>A0AAV2Z3R4</accession>
<evidence type="ECO:0000256" key="7">
    <source>
        <dbReference type="RuleBase" id="RU363067"/>
    </source>
</evidence>